<feature type="region of interest" description="Disordered" evidence="1">
    <location>
        <begin position="1"/>
        <end position="29"/>
    </location>
</feature>
<accession>A0A0A1UCT8</accession>
<reference evidence="2 3" key="1">
    <citation type="submission" date="2012-10" db="EMBL/GenBank/DDBJ databases">
        <authorList>
            <person name="Zafar N."/>
            <person name="Inman J."/>
            <person name="Hall N."/>
            <person name="Lorenzi H."/>
            <person name="Caler E."/>
        </authorList>
    </citation>
    <scope>NUCLEOTIDE SEQUENCE [LARGE SCALE GENOMIC DNA]</scope>
    <source>
        <strain evidence="2 3">IP1</strain>
    </source>
</reference>
<keyword evidence="3" id="KW-1185">Reference proteome</keyword>
<dbReference type="GeneID" id="14889064"/>
<proteinExistence type="predicted"/>
<dbReference type="KEGG" id="eiv:EIN_405230"/>
<dbReference type="VEuPathDB" id="AmoebaDB:EIN_405230"/>
<name>A0A0A1UCT8_ENTIV</name>
<dbReference type="EMBL" id="KB206537">
    <property type="protein sequence ID" value="ELP90109.1"/>
    <property type="molecule type" value="Genomic_DNA"/>
</dbReference>
<protein>
    <submittedName>
        <fullName evidence="2">Uncharacterized protein</fullName>
    </submittedName>
</protein>
<organism evidence="2 3">
    <name type="scientific">Entamoeba invadens IP1</name>
    <dbReference type="NCBI Taxonomy" id="370355"/>
    <lineage>
        <taxon>Eukaryota</taxon>
        <taxon>Amoebozoa</taxon>
        <taxon>Evosea</taxon>
        <taxon>Archamoebae</taxon>
        <taxon>Mastigamoebida</taxon>
        <taxon>Entamoebidae</taxon>
        <taxon>Entamoeba</taxon>
    </lineage>
</organism>
<dbReference type="Proteomes" id="UP000014680">
    <property type="component" value="Unassembled WGS sequence"/>
</dbReference>
<feature type="region of interest" description="Disordered" evidence="1">
    <location>
        <begin position="82"/>
        <end position="106"/>
    </location>
</feature>
<dbReference type="OrthoDB" id="28165at2759"/>
<dbReference type="OMA" id="IARNPQY"/>
<sequence>MEDQKNKENKDRATKPTKNDDKNEVERRQWKTKYDDSTIRIRLEKSLYDKLITIKEVNTNQRLSLNKIINQLYDSFIARNPQYAPSKSDLSEEDKQIKSDFDEKKE</sequence>
<gene>
    <name evidence="2" type="ORF">EIN_405230</name>
</gene>
<evidence type="ECO:0000313" key="2">
    <source>
        <dbReference type="EMBL" id="ELP90109.1"/>
    </source>
</evidence>
<evidence type="ECO:0000313" key="3">
    <source>
        <dbReference type="Proteomes" id="UP000014680"/>
    </source>
</evidence>
<feature type="compositionally biased region" description="Basic and acidic residues" evidence="1">
    <location>
        <begin position="89"/>
        <end position="106"/>
    </location>
</feature>
<dbReference type="AlphaFoldDB" id="A0A0A1UCT8"/>
<dbReference type="RefSeq" id="XP_004256880.1">
    <property type="nucleotide sequence ID" value="XM_004256832.1"/>
</dbReference>
<evidence type="ECO:0000256" key="1">
    <source>
        <dbReference type="SAM" id="MobiDB-lite"/>
    </source>
</evidence>